<reference evidence="1" key="1">
    <citation type="journal article" date="2020" name="Nature">
        <title>Giant virus diversity and host interactions through global metagenomics.</title>
        <authorList>
            <person name="Schulz F."/>
            <person name="Roux S."/>
            <person name="Paez-Espino D."/>
            <person name="Jungbluth S."/>
            <person name="Walsh D.A."/>
            <person name="Denef V.J."/>
            <person name="McMahon K.D."/>
            <person name="Konstantinidis K.T."/>
            <person name="Eloe-Fadrosh E.A."/>
            <person name="Kyrpides N.C."/>
            <person name="Woyke T."/>
        </authorList>
    </citation>
    <scope>NUCLEOTIDE SEQUENCE</scope>
    <source>
        <strain evidence="1">GVMAG-S-1101169-75</strain>
    </source>
</reference>
<dbReference type="EMBL" id="MN740794">
    <property type="protein sequence ID" value="QHU12023.1"/>
    <property type="molecule type" value="Genomic_DNA"/>
</dbReference>
<name>A0A6C0K394_9ZZZZ</name>
<dbReference type="AlphaFoldDB" id="A0A6C0K394"/>
<evidence type="ECO:0000313" key="1">
    <source>
        <dbReference type="EMBL" id="QHU12023.1"/>
    </source>
</evidence>
<protein>
    <submittedName>
        <fullName evidence="1">Uncharacterized protein</fullName>
    </submittedName>
</protein>
<sequence>MCFIVFFFLCQCLLLFLTVVALIAILRQQMIHNEVCRSKWIDVETMINTLQSGDIVFMCSRKLAWYDVYVALLNIMGNTPYFHAFLVLPSQKMFHFVHSNYQPRLQSYCTAHPESHVRTSSLHEFITDRQSLFPIYKVYRRSPVPVYESFLSSCENTCRFKFSGLLSTFFGSGAQKLHCNSFVGWMLKNIGILSIDNSDNNKQFTPYTMQTRHLPDAGYVCVGVYTTTR</sequence>
<accession>A0A6C0K394</accession>
<organism evidence="1">
    <name type="scientific">viral metagenome</name>
    <dbReference type="NCBI Taxonomy" id="1070528"/>
    <lineage>
        <taxon>unclassified sequences</taxon>
        <taxon>metagenomes</taxon>
        <taxon>organismal metagenomes</taxon>
    </lineage>
</organism>
<proteinExistence type="predicted"/>
<dbReference type="Gene3D" id="3.90.1720.10">
    <property type="entry name" value="endopeptidase domain like (from Nostoc punctiforme)"/>
    <property type="match status" value="1"/>
</dbReference>